<keyword evidence="1" id="KW-0732">Signal</keyword>
<name>A0A182RQH7_ANOFN</name>
<dbReference type="VEuPathDB" id="VectorBase:AFUN008519"/>
<feature type="signal peptide" evidence="1">
    <location>
        <begin position="1"/>
        <end position="20"/>
    </location>
</feature>
<dbReference type="AlphaFoldDB" id="A0A182RQH7"/>
<dbReference type="EnsemblMetazoa" id="AFUN008519-RA">
    <property type="protein sequence ID" value="AFUN008519-PA"/>
    <property type="gene ID" value="AFUN008519"/>
</dbReference>
<proteinExistence type="predicted"/>
<accession>A0A182RQH7</accession>
<evidence type="ECO:0000313" key="2">
    <source>
        <dbReference type="EnsemblMetazoa" id="AFUN008519-PA"/>
    </source>
</evidence>
<evidence type="ECO:0008006" key="3">
    <source>
        <dbReference type="Google" id="ProtNLM"/>
    </source>
</evidence>
<evidence type="ECO:0000256" key="1">
    <source>
        <dbReference type="SAM" id="SignalP"/>
    </source>
</evidence>
<organism evidence="2">
    <name type="scientific">Anopheles funestus</name>
    <name type="common">African malaria mosquito</name>
    <dbReference type="NCBI Taxonomy" id="62324"/>
    <lineage>
        <taxon>Eukaryota</taxon>
        <taxon>Metazoa</taxon>
        <taxon>Ecdysozoa</taxon>
        <taxon>Arthropoda</taxon>
        <taxon>Hexapoda</taxon>
        <taxon>Insecta</taxon>
        <taxon>Pterygota</taxon>
        <taxon>Neoptera</taxon>
        <taxon>Endopterygota</taxon>
        <taxon>Diptera</taxon>
        <taxon>Nematocera</taxon>
        <taxon>Culicoidea</taxon>
        <taxon>Culicidae</taxon>
        <taxon>Anophelinae</taxon>
        <taxon>Anopheles</taxon>
    </lineage>
</organism>
<reference evidence="2" key="1">
    <citation type="submission" date="2020-05" db="UniProtKB">
        <authorList>
            <consortium name="EnsemblMetazoa"/>
        </authorList>
    </citation>
    <scope>IDENTIFICATION</scope>
    <source>
        <strain evidence="2">FUMOZ</strain>
    </source>
</reference>
<sequence length="89" mass="10076">MRVFIVGFFIFLTLISLATAVEEDECDPIYEEWTADSECDFNCQDLCTPVQDICICREGYLRDLPTGRCIPEDQCTPAPESISLSCLEQ</sequence>
<protein>
    <recommendedName>
        <fullName evidence="3">TIL domain-containing protein</fullName>
    </recommendedName>
</protein>
<feature type="chain" id="PRO_5021231079" description="TIL domain-containing protein" evidence="1">
    <location>
        <begin position="21"/>
        <end position="89"/>
    </location>
</feature>
<dbReference type="Gene3D" id="2.10.25.10">
    <property type="entry name" value="Laminin"/>
    <property type="match status" value="1"/>
</dbReference>